<reference evidence="2 3" key="1">
    <citation type="submission" date="2022-12" db="EMBL/GenBank/DDBJ databases">
        <title>Genomic features and morphological characterization of a novel Knufia sp. strain isolated from spacecraft assembly facility.</title>
        <authorList>
            <person name="Teixeira M."/>
            <person name="Chander A.M."/>
            <person name="Stajich J.E."/>
            <person name="Venkateswaran K."/>
        </authorList>
    </citation>
    <scope>NUCLEOTIDE SEQUENCE [LARGE SCALE GENOMIC DNA]</scope>
    <source>
        <strain evidence="2 3">FJI-L2-BK-P2</strain>
    </source>
</reference>
<dbReference type="EMBL" id="JAKLMC020000015">
    <property type="protein sequence ID" value="KAK5952419.1"/>
    <property type="molecule type" value="Genomic_DNA"/>
</dbReference>
<dbReference type="AlphaFoldDB" id="A0AAN8ECN4"/>
<protein>
    <recommendedName>
        <fullName evidence="1">F-box domain-containing protein</fullName>
    </recommendedName>
</protein>
<dbReference type="InterPro" id="IPR001810">
    <property type="entry name" value="F-box_dom"/>
</dbReference>
<evidence type="ECO:0000313" key="3">
    <source>
        <dbReference type="Proteomes" id="UP001316803"/>
    </source>
</evidence>
<sequence length="144" mass="16844">MPVNITTLPPEILRKIFKFVRQDHLEGVWSWGGIQREPVTFFALSYVNKQFQTICLDLYFNIDSSILPSQGRKHKLYKMQDVEAEFTAYKSGIISPPKMRSKHPHQIAHIFAEKFPGDKEDYNRAKRAAESVYEIIREVWGEQT</sequence>
<dbReference type="Proteomes" id="UP001316803">
    <property type="component" value="Unassembled WGS sequence"/>
</dbReference>
<comment type="caution">
    <text evidence="2">The sequence shown here is derived from an EMBL/GenBank/DDBJ whole genome shotgun (WGS) entry which is preliminary data.</text>
</comment>
<keyword evidence="3" id="KW-1185">Reference proteome</keyword>
<organism evidence="2 3">
    <name type="scientific">Knufia fluminis</name>
    <dbReference type="NCBI Taxonomy" id="191047"/>
    <lineage>
        <taxon>Eukaryota</taxon>
        <taxon>Fungi</taxon>
        <taxon>Dikarya</taxon>
        <taxon>Ascomycota</taxon>
        <taxon>Pezizomycotina</taxon>
        <taxon>Eurotiomycetes</taxon>
        <taxon>Chaetothyriomycetidae</taxon>
        <taxon>Chaetothyriales</taxon>
        <taxon>Trichomeriaceae</taxon>
        <taxon>Knufia</taxon>
    </lineage>
</organism>
<evidence type="ECO:0000313" key="2">
    <source>
        <dbReference type="EMBL" id="KAK5952419.1"/>
    </source>
</evidence>
<feature type="domain" description="F-box" evidence="1">
    <location>
        <begin position="2"/>
        <end position="25"/>
    </location>
</feature>
<proteinExistence type="predicted"/>
<evidence type="ECO:0000259" key="1">
    <source>
        <dbReference type="PROSITE" id="PS50181"/>
    </source>
</evidence>
<gene>
    <name evidence="2" type="ORF">OHC33_006462</name>
</gene>
<accession>A0AAN8ECN4</accession>
<name>A0AAN8ECN4_9EURO</name>
<dbReference type="PROSITE" id="PS50181">
    <property type="entry name" value="FBOX"/>
    <property type="match status" value="1"/>
</dbReference>